<dbReference type="EMBL" id="SSTD01002896">
    <property type="protein sequence ID" value="TYK27161.1"/>
    <property type="molecule type" value="Genomic_DNA"/>
</dbReference>
<dbReference type="OrthoDB" id="1303634at2759"/>
<dbReference type="Proteomes" id="UP000321393">
    <property type="component" value="Unassembled WGS sequence"/>
</dbReference>
<organism evidence="2 4">
    <name type="scientific">Cucumis melo var. makuwa</name>
    <name type="common">Oriental melon</name>
    <dbReference type="NCBI Taxonomy" id="1194695"/>
    <lineage>
        <taxon>Eukaryota</taxon>
        <taxon>Viridiplantae</taxon>
        <taxon>Streptophyta</taxon>
        <taxon>Embryophyta</taxon>
        <taxon>Tracheophyta</taxon>
        <taxon>Spermatophyta</taxon>
        <taxon>Magnoliopsida</taxon>
        <taxon>eudicotyledons</taxon>
        <taxon>Gunneridae</taxon>
        <taxon>Pentapetalae</taxon>
        <taxon>rosids</taxon>
        <taxon>fabids</taxon>
        <taxon>Cucurbitales</taxon>
        <taxon>Cucurbitaceae</taxon>
        <taxon>Benincaseae</taxon>
        <taxon>Cucumis</taxon>
    </lineage>
</organism>
<evidence type="ECO:0000313" key="3">
    <source>
        <dbReference type="EMBL" id="TYK27161.1"/>
    </source>
</evidence>
<evidence type="ECO:0008006" key="6">
    <source>
        <dbReference type="Google" id="ProtNLM"/>
    </source>
</evidence>
<feature type="region of interest" description="Disordered" evidence="1">
    <location>
        <begin position="188"/>
        <end position="222"/>
    </location>
</feature>
<protein>
    <recommendedName>
        <fullName evidence="6">Aminotransferase-like plant mobile domain-containing protein</fullName>
    </recommendedName>
</protein>
<proteinExistence type="predicted"/>
<evidence type="ECO:0000313" key="4">
    <source>
        <dbReference type="Proteomes" id="UP000321393"/>
    </source>
</evidence>
<accession>A0A5A7U4M3</accession>
<sequence length="300" mass="33747">MSISLWDLLVIGELPTKGVVEEHKDKTYLATFLSYWLCVFVFPDKQLFLHPEVFQVASLMGEGYTFSLTVPVLVNIYSGLRQIHDSTSSLGHSNACFPLHYVHRWLAIYFNTHYKASTSLRSPCMVEFSGEGGVKYYTNLEAPMHIHKEKSAKFETEEQPEEGTKCLVTTLTPPARFKLPARSGTNNVSKDIHILTTDKRPSKHTEDSQSNNDDRHWKRSKRLGDHVLNIEGTLKPMASPEVLSTSENSKTPISATVVSTRPLVFKESPQRVEGNKPIAESVISHFCANNLIFISDGRLP</sequence>
<evidence type="ECO:0000313" key="2">
    <source>
        <dbReference type="EMBL" id="KAA0048575.1"/>
    </source>
</evidence>
<dbReference type="PANTHER" id="PTHR36607:SF20">
    <property type="entry name" value="AMINOTRANSFERASE-LIKE PLANT MOBILE DOMAIN-CONTAINING PROTEIN"/>
    <property type="match status" value="1"/>
</dbReference>
<dbReference type="AlphaFoldDB" id="A0A5A7U4M3"/>
<dbReference type="Proteomes" id="UP000321947">
    <property type="component" value="Unassembled WGS sequence"/>
</dbReference>
<reference evidence="4 5" key="1">
    <citation type="submission" date="2019-08" db="EMBL/GenBank/DDBJ databases">
        <title>Draft genome sequences of two oriental melons (Cucumis melo L. var makuwa).</title>
        <authorList>
            <person name="Kwon S.-Y."/>
        </authorList>
    </citation>
    <scope>NUCLEOTIDE SEQUENCE [LARGE SCALE GENOMIC DNA]</scope>
    <source>
        <strain evidence="5">cv. Chang Bougi</strain>
        <strain evidence="4">cv. SW 3</strain>
        <tissue evidence="2">Leaf</tissue>
    </source>
</reference>
<evidence type="ECO:0000313" key="5">
    <source>
        <dbReference type="Proteomes" id="UP000321947"/>
    </source>
</evidence>
<comment type="caution">
    <text evidence="2">The sequence shown here is derived from an EMBL/GenBank/DDBJ whole genome shotgun (WGS) entry which is preliminary data.</text>
</comment>
<evidence type="ECO:0000256" key="1">
    <source>
        <dbReference type="SAM" id="MobiDB-lite"/>
    </source>
</evidence>
<dbReference type="EMBL" id="SSTE01012822">
    <property type="protein sequence ID" value="KAA0048575.1"/>
    <property type="molecule type" value="Genomic_DNA"/>
</dbReference>
<name>A0A5A7U4M3_CUCMM</name>
<gene>
    <name evidence="3" type="ORF">E5676_scaffold236G00040</name>
    <name evidence="2" type="ORF">E6C27_scaffold61G002130</name>
</gene>
<dbReference type="PANTHER" id="PTHR36607">
    <property type="entry name" value="1,2-DIHYDROXY-3-KETO-5-METHYLTHIOPENTENE DIOXYGENASE 4"/>
    <property type="match status" value="1"/>
</dbReference>
<feature type="compositionally biased region" description="Basic and acidic residues" evidence="1">
    <location>
        <begin position="190"/>
        <end position="216"/>
    </location>
</feature>